<name>A0A9P6HF86_9AGAM</name>
<feature type="compositionally biased region" description="Basic and acidic residues" evidence="1">
    <location>
        <begin position="347"/>
        <end position="367"/>
    </location>
</feature>
<dbReference type="Pfam" id="PF09169">
    <property type="entry name" value="BRCA-2_helical"/>
    <property type="match status" value="1"/>
</dbReference>
<feature type="domain" description="BRCA2 OB1" evidence="2">
    <location>
        <begin position="536"/>
        <end position="654"/>
    </location>
</feature>
<dbReference type="GO" id="GO:0000724">
    <property type="term" value="P:double-strand break repair via homologous recombination"/>
    <property type="evidence" value="ECO:0007669"/>
    <property type="project" value="InterPro"/>
</dbReference>
<dbReference type="GO" id="GO:0006355">
    <property type="term" value="P:regulation of DNA-templated transcription"/>
    <property type="evidence" value="ECO:0007669"/>
    <property type="project" value="TreeGrafter"/>
</dbReference>
<feature type="region of interest" description="Disordered" evidence="1">
    <location>
        <begin position="32"/>
        <end position="79"/>
    </location>
</feature>
<evidence type="ECO:0000259" key="2">
    <source>
        <dbReference type="Pfam" id="PF09103"/>
    </source>
</evidence>
<feature type="compositionally biased region" description="Polar residues" evidence="1">
    <location>
        <begin position="231"/>
        <end position="251"/>
    </location>
</feature>
<proteinExistence type="predicted"/>
<dbReference type="InterPro" id="IPR015525">
    <property type="entry name" value="BRCA2"/>
</dbReference>
<dbReference type="InterPro" id="IPR015252">
    <property type="entry name" value="BRCA2_hlx"/>
</dbReference>
<keyword evidence="5" id="KW-1185">Reference proteome</keyword>
<reference evidence="4" key="1">
    <citation type="journal article" date="2020" name="Nat. Commun.">
        <title>Large-scale genome sequencing of mycorrhizal fungi provides insights into the early evolution of symbiotic traits.</title>
        <authorList>
            <person name="Miyauchi S."/>
            <person name="Kiss E."/>
            <person name="Kuo A."/>
            <person name="Drula E."/>
            <person name="Kohler A."/>
            <person name="Sanchez-Garcia M."/>
            <person name="Morin E."/>
            <person name="Andreopoulos B."/>
            <person name="Barry K.W."/>
            <person name="Bonito G."/>
            <person name="Buee M."/>
            <person name="Carver A."/>
            <person name="Chen C."/>
            <person name="Cichocki N."/>
            <person name="Clum A."/>
            <person name="Culley D."/>
            <person name="Crous P.W."/>
            <person name="Fauchery L."/>
            <person name="Girlanda M."/>
            <person name="Hayes R.D."/>
            <person name="Keri Z."/>
            <person name="LaButti K."/>
            <person name="Lipzen A."/>
            <person name="Lombard V."/>
            <person name="Magnuson J."/>
            <person name="Maillard F."/>
            <person name="Murat C."/>
            <person name="Nolan M."/>
            <person name="Ohm R.A."/>
            <person name="Pangilinan J."/>
            <person name="Pereira M.F."/>
            <person name="Perotto S."/>
            <person name="Peter M."/>
            <person name="Pfister S."/>
            <person name="Riley R."/>
            <person name="Sitrit Y."/>
            <person name="Stielow J.B."/>
            <person name="Szollosi G."/>
            <person name="Zifcakova L."/>
            <person name="Stursova M."/>
            <person name="Spatafora J.W."/>
            <person name="Tedersoo L."/>
            <person name="Vaario L.M."/>
            <person name="Yamada A."/>
            <person name="Yan M."/>
            <person name="Wang P."/>
            <person name="Xu J."/>
            <person name="Bruns T."/>
            <person name="Baldrian P."/>
            <person name="Vilgalys R."/>
            <person name="Dunand C."/>
            <person name="Henrissat B."/>
            <person name="Grigoriev I.V."/>
            <person name="Hibbett D."/>
            <person name="Nagy L.G."/>
            <person name="Martin F.M."/>
        </authorList>
    </citation>
    <scope>NUCLEOTIDE SEQUENCE</scope>
    <source>
        <strain evidence="4">UH-Tt-Lm1</strain>
    </source>
</reference>
<protein>
    <recommendedName>
        <fullName evidence="6">BRCA2 OB1 domain-containing protein</fullName>
    </recommendedName>
</protein>
<dbReference type="Proteomes" id="UP000736335">
    <property type="component" value="Unassembled WGS sequence"/>
</dbReference>
<dbReference type="InterPro" id="IPR012340">
    <property type="entry name" value="NA-bd_OB-fold"/>
</dbReference>
<accession>A0A9P6HF86</accession>
<dbReference type="AlphaFoldDB" id="A0A9P6HF86"/>
<feature type="region of interest" description="Disordered" evidence="1">
    <location>
        <begin position="211"/>
        <end position="402"/>
    </location>
</feature>
<dbReference type="InterPro" id="IPR036315">
    <property type="entry name" value="BRCA2_hlx_sf"/>
</dbReference>
<dbReference type="InterPro" id="IPR015187">
    <property type="entry name" value="BRCA2_OB_1"/>
</dbReference>
<dbReference type="SUPFAM" id="SSF81872">
    <property type="entry name" value="BRCA2 helical domain"/>
    <property type="match status" value="1"/>
</dbReference>
<dbReference type="SUPFAM" id="SSF50249">
    <property type="entry name" value="Nucleic acid-binding proteins"/>
    <property type="match status" value="2"/>
</dbReference>
<evidence type="ECO:0000259" key="3">
    <source>
        <dbReference type="Pfam" id="PF09169"/>
    </source>
</evidence>
<reference evidence="4" key="2">
    <citation type="submission" date="2020-11" db="EMBL/GenBank/DDBJ databases">
        <authorList>
            <consortium name="DOE Joint Genome Institute"/>
            <person name="Kuo A."/>
            <person name="Miyauchi S."/>
            <person name="Kiss E."/>
            <person name="Drula E."/>
            <person name="Kohler A."/>
            <person name="Sanchez-Garcia M."/>
            <person name="Andreopoulos B."/>
            <person name="Barry K.W."/>
            <person name="Bonito G."/>
            <person name="Buee M."/>
            <person name="Carver A."/>
            <person name="Chen C."/>
            <person name="Cichocki N."/>
            <person name="Clum A."/>
            <person name="Culley D."/>
            <person name="Crous P.W."/>
            <person name="Fauchery L."/>
            <person name="Girlanda M."/>
            <person name="Hayes R."/>
            <person name="Keri Z."/>
            <person name="Labutti K."/>
            <person name="Lipzen A."/>
            <person name="Lombard V."/>
            <person name="Magnuson J."/>
            <person name="Maillard F."/>
            <person name="Morin E."/>
            <person name="Murat C."/>
            <person name="Nolan M."/>
            <person name="Ohm R."/>
            <person name="Pangilinan J."/>
            <person name="Pereira M."/>
            <person name="Perotto S."/>
            <person name="Peter M."/>
            <person name="Riley R."/>
            <person name="Sitrit Y."/>
            <person name="Stielow B."/>
            <person name="Szollosi G."/>
            <person name="Zifcakova L."/>
            <person name="Stursova M."/>
            <person name="Spatafora J.W."/>
            <person name="Tedersoo L."/>
            <person name="Vaario L.-M."/>
            <person name="Yamada A."/>
            <person name="Yan M."/>
            <person name="Wang P."/>
            <person name="Xu J."/>
            <person name="Bruns T."/>
            <person name="Baldrian P."/>
            <person name="Vilgalys R."/>
            <person name="Henrissat B."/>
            <person name="Grigoriev I.V."/>
            <person name="Hibbett D."/>
            <person name="Nagy L.G."/>
            <person name="Martin F.M."/>
        </authorList>
    </citation>
    <scope>NUCLEOTIDE SEQUENCE</scope>
    <source>
        <strain evidence="4">UH-Tt-Lm1</strain>
    </source>
</reference>
<dbReference type="PANTHER" id="PTHR11289">
    <property type="entry name" value="BREAST CANCER TYPE 2 SUSCEPTIBILITY PROTEIN BRCA2"/>
    <property type="match status" value="1"/>
</dbReference>
<evidence type="ECO:0000256" key="1">
    <source>
        <dbReference type="SAM" id="MobiDB-lite"/>
    </source>
</evidence>
<feature type="compositionally biased region" description="Polar residues" evidence="1">
    <location>
        <begin position="263"/>
        <end position="284"/>
    </location>
</feature>
<organism evidence="4 5">
    <name type="scientific">Thelephora terrestris</name>
    <dbReference type="NCBI Taxonomy" id="56493"/>
    <lineage>
        <taxon>Eukaryota</taxon>
        <taxon>Fungi</taxon>
        <taxon>Dikarya</taxon>
        <taxon>Basidiomycota</taxon>
        <taxon>Agaricomycotina</taxon>
        <taxon>Agaricomycetes</taxon>
        <taxon>Thelephorales</taxon>
        <taxon>Thelephoraceae</taxon>
        <taxon>Thelephora</taxon>
    </lineage>
</organism>
<evidence type="ECO:0000313" key="4">
    <source>
        <dbReference type="EMBL" id="KAF9785792.1"/>
    </source>
</evidence>
<dbReference type="Pfam" id="PF09103">
    <property type="entry name" value="BRCA-2_OB1"/>
    <property type="match status" value="1"/>
</dbReference>
<evidence type="ECO:0000313" key="5">
    <source>
        <dbReference type="Proteomes" id="UP000736335"/>
    </source>
</evidence>
<evidence type="ECO:0008006" key="6">
    <source>
        <dbReference type="Google" id="ProtNLM"/>
    </source>
</evidence>
<dbReference type="PANTHER" id="PTHR11289:SF0">
    <property type="entry name" value="BREAST CANCER TYPE 2 SUSCEPTIBILITY PROTEIN"/>
    <property type="match status" value="1"/>
</dbReference>
<dbReference type="EMBL" id="WIUZ02000006">
    <property type="protein sequence ID" value="KAF9785792.1"/>
    <property type="molecule type" value="Genomic_DNA"/>
</dbReference>
<feature type="domain" description="Breast cancer type 2 susceptibility protein helical" evidence="3">
    <location>
        <begin position="479"/>
        <end position="529"/>
    </location>
</feature>
<dbReference type="OrthoDB" id="21095at2759"/>
<gene>
    <name evidence="4" type="ORF">BJ322DRAFT_1188595</name>
</gene>
<sequence>MSSPIYPGFIEDLSPEDLQSLSEIDAAVSQSDYSVAPIQPPTSSEIHAEGSRLSQPTGDKRRASELASEVNDGPVTTRALPTSARMASNGGIHSGPSVAITSGFAPARAIAGNITNSDYRPSSPEESPPEQDHDAWFNTTSTDIPALVGFQPVSATSGTGFVGFTSVGKGITIQPSDAAIQKLKKRMRDWEADIEEELSFISPATSQLEVALPQRPVTPPRPSLSLDKNPLSPTLTPSRLISPQNTNSTRPAKQKPFKPPLLSNKTNLTSSVPTSPFSPAQSKGSVPLFKPPLLSSTSASTIPKPMTPSRVTTDSAFRSPVRPGGVQRPGSVKKFTTPFKLGMRPGEPGRAKFQEGQERKRLQERQTDQVSQIQIHSPPRKPIYEAPPSLKSPSGSRKGKEKAKEYQFFDLTSPPNRNSLAACGKVPQSYSRDELESMGINVEEMSQITPETAIHYSFYSPSGPLGPAAAFTELRNAGCTLATEDWVHNHWGLILWKQAGMLCLEPTEAKRWSWEETMNQLRYRYEKELQGGSRPPFKLITAGDSPPTFPMVLCISKVIWMENQRNPDGTVDRVPELEITDGWYRLRAEVDAPLARAIRRRIIRVGRKIGVVNAKLVSERKEPSEVLEAYDSVKLGLSGNSTHLVPWHAKLGFTSCATVCTLGSLTSDGGNIAMMNLRIEKVYPIAYLEFIQDDDGRRRRIGPMGEKEEMAARDVWQAKRDKEAVRLRNELEARISTLDGYADRMDTKFGDRFIPREDDTCPEVVEDFYEQLEGFSHSQSIHSQTKAFDVLSRVTAKDAGWLSRTIRENIVKEKERAGDEIESELNALYPPRDVKDFRVVVARDARTHHKPANSTTQITVWNVMSLIHEEGGERGGFKAGQTFLVTNLLPNQPGSWMKPSTNADGIVYLATGKRTHWTLCRR</sequence>
<dbReference type="Gene3D" id="2.40.50.140">
    <property type="entry name" value="Nucleic acid-binding proteins"/>
    <property type="match status" value="3"/>
</dbReference>
<comment type="caution">
    <text evidence="4">The sequence shown here is derived from an EMBL/GenBank/DDBJ whole genome shotgun (WGS) entry which is preliminary data.</text>
</comment>